<dbReference type="HOGENOM" id="CLU_013748_3_2_2"/>
<feature type="domain" description="Thiamine pyrophosphate enzyme central" evidence="4">
    <location>
        <begin position="186"/>
        <end position="319"/>
    </location>
</feature>
<dbReference type="GO" id="GO:0003984">
    <property type="term" value="F:acetolactate synthase activity"/>
    <property type="evidence" value="ECO:0007669"/>
    <property type="project" value="TreeGrafter"/>
</dbReference>
<evidence type="ECO:0000259" key="5">
    <source>
        <dbReference type="Pfam" id="PF02775"/>
    </source>
</evidence>
<organism evidence="7">
    <name type="scientific">Candidatus Nitrosarchaeum limnium SFB1</name>
    <dbReference type="NCBI Taxonomy" id="886738"/>
    <lineage>
        <taxon>Archaea</taxon>
        <taxon>Nitrososphaerota</taxon>
        <taxon>Nitrososphaeria</taxon>
        <taxon>Nitrosopumilales</taxon>
        <taxon>Nitrosopumilaceae</taxon>
        <taxon>Nitrosarchaeum</taxon>
    </lineage>
</organism>
<evidence type="ECO:0000313" key="7">
    <source>
        <dbReference type="EMBL" id="EGG42236.1"/>
    </source>
</evidence>
<protein>
    <submittedName>
        <fullName evidence="7">Thiamine pyrophosphate-requiring enzyme</fullName>
    </submittedName>
</protein>
<dbReference type="FunFam" id="3.40.50.970:FF:000007">
    <property type="entry name" value="Acetolactate synthase"/>
    <property type="match status" value="1"/>
</dbReference>
<evidence type="ECO:0000259" key="4">
    <source>
        <dbReference type="Pfam" id="PF00205"/>
    </source>
</evidence>
<dbReference type="Gene3D" id="3.40.50.970">
    <property type="match status" value="2"/>
</dbReference>
<feature type="domain" description="Thiamine pyrophosphate enzyme N-terminal TPP-binding" evidence="6">
    <location>
        <begin position="1"/>
        <end position="115"/>
    </location>
</feature>
<comment type="similarity">
    <text evidence="1 3">Belongs to the TPP enzyme family.</text>
</comment>
<dbReference type="InterPro" id="IPR029061">
    <property type="entry name" value="THDP-binding"/>
</dbReference>
<dbReference type="PANTHER" id="PTHR18968">
    <property type="entry name" value="THIAMINE PYROPHOSPHATE ENZYMES"/>
    <property type="match status" value="1"/>
</dbReference>
<dbReference type="InterPro" id="IPR012000">
    <property type="entry name" value="Thiamin_PyroP_enz_cen_dom"/>
</dbReference>
<dbReference type="Pfam" id="PF00205">
    <property type="entry name" value="TPP_enzyme_M"/>
    <property type="match status" value="1"/>
</dbReference>
<gene>
    <name evidence="7" type="ORF">Nlim_0882</name>
</gene>
<sequence>MKASDLLVKCLENEGVEYIFGLPGEENSDFCISLLNSKIKFILVRHEQSAAFMADVYGRIMPKVGVCLATLGPGATNLTTGIANANMDRSRVLAITGQTDSHLLHKESHQNMDAITLFKPITKWNWSIRNSDNIPEIVRRAFKISLEEKSGATHIELPQDVAKKQSNILPVNQTPIMRSKPHPDLVKEAVKIILESKRPLILVGNGCIREDASAHIRQFAEKTGICSMNTFMAKGVISDRSERHLQTIGIKQADHALIAMKNADVVIAIGYDLVEYSPKNWNSDLTKKIIHIDFTSAEVDTYYPPTVEMDADVEYTIDAILEELEKEKQENPSIEYPKKEMPELFKQIKQQVVDRIERHKNDHSFPIQPEKLVTDVRASLDDKDIVISDVGAHKMWIAKTYNTYEPNTCLIPNGFCSMGFSVPGAIASQIVFPERKIVALCGDGSFLMNVQEIETAARLKLPVIIIVWCDGGYGLISLKEMDEYGKDAFTRFNNPDFVKLAESFGATGYYVKSSEEFPKILEEAKKSKEKPVIIAIDVDYSRNKLLLHDDFEK</sequence>
<comment type="caution">
    <text evidence="7">The sequence shown here is derived from an EMBL/GenBank/DDBJ whole genome shotgun (WGS) entry which is preliminary data.</text>
</comment>
<dbReference type="InterPro" id="IPR029035">
    <property type="entry name" value="DHS-like_NAD/FAD-binding_dom"/>
</dbReference>
<keyword evidence="2 3" id="KW-0786">Thiamine pyrophosphate</keyword>
<dbReference type="SUPFAM" id="SSF52518">
    <property type="entry name" value="Thiamin diphosphate-binding fold (THDP-binding)"/>
    <property type="match status" value="2"/>
</dbReference>
<dbReference type="GO" id="GO:0050660">
    <property type="term" value="F:flavin adenine dinucleotide binding"/>
    <property type="evidence" value="ECO:0007669"/>
    <property type="project" value="TreeGrafter"/>
</dbReference>
<dbReference type="STRING" id="886738.Nlim_0882"/>
<dbReference type="InterPro" id="IPR000399">
    <property type="entry name" value="TPP-bd_CS"/>
</dbReference>
<dbReference type="EMBL" id="AEGP01000033">
    <property type="protein sequence ID" value="EGG42236.1"/>
    <property type="molecule type" value="Genomic_DNA"/>
</dbReference>
<evidence type="ECO:0000259" key="6">
    <source>
        <dbReference type="Pfam" id="PF02776"/>
    </source>
</evidence>
<dbReference type="AlphaFoldDB" id="F3KK69"/>
<dbReference type="Pfam" id="PF02776">
    <property type="entry name" value="TPP_enzyme_N"/>
    <property type="match status" value="1"/>
</dbReference>
<dbReference type="NCBIfam" id="NF006187">
    <property type="entry name" value="PRK08322.1"/>
    <property type="match status" value="1"/>
</dbReference>
<dbReference type="PATRIC" id="fig|886738.10.peg.976"/>
<dbReference type="SUPFAM" id="SSF52467">
    <property type="entry name" value="DHS-like NAD/FAD-binding domain"/>
    <property type="match status" value="1"/>
</dbReference>
<dbReference type="PROSITE" id="PS00187">
    <property type="entry name" value="TPP_ENZYMES"/>
    <property type="match status" value="1"/>
</dbReference>
<dbReference type="CDD" id="cd07035">
    <property type="entry name" value="TPP_PYR_POX_like"/>
    <property type="match status" value="1"/>
</dbReference>
<dbReference type="Pfam" id="PF02775">
    <property type="entry name" value="TPP_enzyme_C"/>
    <property type="match status" value="1"/>
</dbReference>
<dbReference type="Gene3D" id="3.40.50.1220">
    <property type="entry name" value="TPP-binding domain"/>
    <property type="match status" value="1"/>
</dbReference>
<proteinExistence type="inferred from homology"/>
<accession>F3KK69</accession>
<dbReference type="GO" id="GO:0009099">
    <property type="term" value="P:L-valine biosynthetic process"/>
    <property type="evidence" value="ECO:0007669"/>
    <property type="project" value="TreeGrafter"/>
</dbReference>
<dbReference type="PANTHER" id="PTHR18968:SF129">
    <property type="entry name" value="ACETOLACTATE SYNTHASE"/>
    <property type="match status" value="1"/>
</dbReference>
<evidence type="ECO:0000256" key="1">
    <source>
        <dbReference type="ARBA" id="ARBA00007812"/>
    </source>
</evidence>
<feature type="domain" description="Thiamine pyrophosphate enzyme TPP-binding" evidence="5">
    <location>
        <begin position="389"/>
        <end position="535"/>
    </location>
</feature>
<dbReference type="GO" id="GO:0009097">
    <property type="term" value="P:isoleucine biosynthetic process"/>
    <property type="evidence" value="ECO:0007669"/>
    <property type="project" value="TreeGrafter"/>
</dbReference>
<evidence type="ECO:0000256" key="3">
    <source>
        <dbReference type="RuleBase" id="RU362132"/>
    </source>
</evidence>
<dbReference type="GO" id="GO:0005948">
    <property type="term" value="C:acetolactate synthase complex"/>
    <property type="evidence" value="ECO:0007669"/>
    <property type="project" value="TreeGrafter"/>
</dbReference>
<dbReference type="InterPro" id="IPR012001">
    <property type="entry name" value="Thiamin_PyroP_enz_TPP-bd_dom"/>
</dbReference>
<dbReference type="GO" id="GO:0000287">
    <property type="term" value="F:magnesium ion binding"/>
    <property type="evidence" value="ECO:0007669"/>
    <property type="project" value="InterPro"/>
</dbReference>
<reference evidence="7" key="1">
    <citation type="journal article" date="2011" name="PLoS ONE">
        <title>Genome of a low-salinity ammonia-oxidizing archaeon determined by single-cell and metagenomic analysis.</title>
        <authorList>
            <person name="Blainey P.C."/>
            <person name="Mosier A.C."/>
            <person name="Potanina A."/>
            <person name="Francis C.A."/>
            <person name="Quake S.R."/>
        </authorList>
    </citation>
    <scope>NUCLEOTIDE SEQUENCE [LARGE SCALE GENOMIC DNA]</scope>
    <source>
        <strain evidence="7">SFB1</strain>
    </source>
</reference>
<dbReference type="GO" id="GO:0030976">
    <property type="term" value="F:thiamine pyrophosphate binding"/>
    <property type="evidence" value="ECO:0007669"/>
    <property type="project" value="InterPro"/>
</dbReference>
<dbReference type="InterPro" id="IPR011766">
    <property type="entry name" value="TPP_enzyme_TPP-bd"/>
</dbReference>
<name>F3KK69_9ARCH</name>
<dbReference type="Proteomes" id="UP000004348">
    <property type="component" value="Chromosome"/>
</dbReference>
<dbReference type="GO" id="GO:0044272">
    <property type="term" value="P:sulfur compound biosynthetic process"/>
    <property type="evidence" value="ECO:0007669"/>
    <property type="project" value="UniProtKB-ARBA"/>
</dbReference>
<dbReference type="InterPro" id="IPR045229">
    <property type="entry name" value="TPP_enz"/>
</dbReference>
<evidence type="ECO:0000256" key="2">
    <source>
        <dbReference type="ARBA" id="ARBA00023052"/>
    </source>
</evidence>